<evidence type="ECO:0000313" key="3">
    <source>
        <dbReference type="EMBL" id="KZS96611.1"/>
    </source>
</evidence>
<evidence type="ECO:0000313" key="4">
    <source>
        <dbReference type="Proteomes" id="UP000076722"/>
    </source>
</evidence>
<dbReference type="STRING" id="1314777.A0A164Y5Z8"/>
<evidence type="ECO:0000256" key="2">
    <source>
        <dbReference type="SAM" id="SignalP"/>
    </source>
</evidence>
<keyword evidence="2" id="KW-0732">Signal</keyword>
<protein>
    <submittedName>
        <fullName evidence="3">Uncharacterized protein</fullName>
    </submittedName>
</protein>
<proteinExistence type="predicted"/>
<organism evidence="3 4">
    <name type="scientific">Sistotremastrum niveocremeum HHB9708</name>
    <dbReference type="NCBI Taxonomy" id="1314777"/>
    <lineage>
        <taxon>Eukaryota</taxon>
        <taxon>Fungi</taxon>
        <taxon>Dikarya</taxon>
        <taxon>Basidiomycota</taxon>
        <taxon>Agaricomycotina</taxon>
        <taxon>Agaricomycetes</taxon>
        <taxon>Sistotremastrales</taxon>
        <taxon>Sistotremastraceae</taxon>
        <taxon>Sertulicium</taxon>
        <taxon>Sertulicium niveocremeum</taxon>
    </lineage>
</organism>
<feature type="region of interest" description="Disordered" evidence="1">
    <location>
        <begin position="218"/>
        <end position="280"/>
    </location>
</feature>
<gene>
    <name evidence="3" type="ORF">SISNIDRAFT_406860</name>
</gene>
<feature type="signal peptide" evidence="2">
    <location>
        <begin position="1"/>
        <end position="22"/>
    </location>
</feature>
<dbReference type="InterPro" id="IPR038921">
    <property type="entry name" value="YOR389W-like"/>
</dbReference>
<evidence type="ECO:0000256" key="1">
    <source>
        <dbReference type="SAM" id="MobiDB-lite"/>
    </source>
</evidence>
<dbReference type="PANTHER" id="PTHR35204:SF1">
    <property type="entry name" value="ENTEROTOXIN"/>
    <property type="match status" value="1"/>
</dbReference>
<accession>A0A164Y5Z8</accession>
<dbReference type="EMBL" id="KV419398">
    <property type="protein sequence ID" value="KZS96611.1"/>
    <property type="molecule type" value="Genomic_DNA"/>
</dbReference>
<sequence length="568" mass="64397">MKASILALVFNALGHHAGSVLTASTQHVLQSPSSYFAEDTWSLPPSVNSTANHIFSSVDSLLKHWPNTIYRNGHAFVVGTVPSGTVLYHGRAAEIPPYTPEWLAFDFEHSFMFSSWGKTAWMVTYVVDTPLKIGYYDGNSAAKLPEGSMDVQDLLTWGVAEANNTWKEWERIVDMCEWGEPLGLHGFVRMEVSFELMLCDFSQNVRIISHSELIPSNFTMPRRPRRNDTEEPDHLNLETETEYHLSSLGDPKPDKPGKRPMPPPGPFPPDSRDPPKGWRGTLRNFESVSIEALRAGSWHSLFAESRVHLDLTRYVTLFDPEYSSLFSTRINQTRTTMRGGDASVEDVARFRADVEDAVTRPNNITASGVDWQDLARAIVERFGDRLDHLNYTLSLIDTTIDERIIAARVRTQVLTLLAPYLLTSALPFNTSYPDIDITWAKPIHEKCSQTLIPDYPDTSFLPNESVLRDSFLGVTSEICRVVTLIWTGALDVESQAKFVVVQNLQKWRTYTKDLLDWLGWAHLIRCKPACEDDAFCYVPTWSVQRDLSDMTPRCMHRDDPWDTLPLDL</sequence>
<feature type="chain" id="PRO_5007854545" evidence="2">
    <location>
        <begin position="23"/>
        <end position="568"/>
    </location>
</feature>
<dbReference type="PANTHER" id="PTHR35204">
    <property type="entry name" value="YALI0A21131P"/>
    <property type="match status" value="1"/>
</dbReference>
<dbReference type="OrthoDB" id="10261782at2759"/>
<keyword evidence="4" id="KW-1185">Reference proteome</keyword>
<feature type="compositionally biased region" description="Basic and acidic residues" evidence="1">
    <location>
        <begin position="226"/>
        <end position="243"/>
    </location>
</feature>
<name>A0A164Y5Z8_9AGAM</name>
<reference evidence="3 4" key="1">
    <citation type="journal article" date="2016" name="Mol. Biol. Evol.">
        <title>Comparative Genomics of Early-Diverging Mushroom-Forming Fungi Provides Insights into the Origins of Lignocellulose Decay Capabilities.</title>
        <authorList>
            <person name="Nagy L.G."/>
            <person name="Riley R."/>
            <person name="Tritt A."/>
            <person name="Adam C."/>
            <person name="Daum C."/>
            <person name="Floudas D."/>
            <person name="Sun H."/>
            <person name="Yadav J.S."/>
            <person name="Pangilinan J."/>
            <person name="Larsson K.H."/>
            <person name="Matsuura K."/>
            <person name="Barry K."/>
            <person name="Labutti K."/>
            <person name="Kuo R."/>
            <person name="Ohm R.A."/>
            <person name="Bhattacharya S.S."/>
            <person name="Shirouzu T."/>
            <person name="Yoshinaga Y."/>
            <person name="Martin F.M."/>
            <person name="Grigoriev I.V."/>
            <person name="Hibbett D.S."/>
        </authorList>
    </citation>
    <scope>NUCLEOTIDE SEQUENCE [LARGE SCALE GENOMIC DNA]</scope>
    <source>
        <strain evidence="3 4">HHB9708</strain>
    </source>
</reference>
<dbReference type="Proteomes" id="UP000076722">
    <property type="component" value="Unassembled WGS sequence"/>
</dbReference>
<feature type="compositionally biased region" description="Pro residues" evidence="1">
    <location>
        <begin position="259"/>
        <end position="269"/>
    </location>
</feature>
<dbReference type="AlphaFoldDB" id="A0A164Y5Z8"/>